<dbReference type="KEGG" id="llp:GH975_10660"/>
<evidence type="ECO:0000313" key="3">
    <source>
        <dbReference type="EMBL" id="QGG81004.1"/>
    </source>
</evidence>
<dbReference type="RefSeq" id="WP_153714507.1">
    <property type="nucleotide sequence ID" value="NZ_CP045871.1"/>
</dbReference>
<dbReference type="PANTHER" id="PTHR12558:SF33">
    <property type="entry name" value="BLL7664 PROTEIN"/>
    <property type="match status" value="1"/>
</dbReference>
<protein>
    <submittedName>
        <fullName evidence="3">Tetratricopeptide repeat protein</fullName>
    </submittedName>
</protein>
<dbReference type="SMART" id="SM00028">
    <property type="entry name" value="TPR"/>
    <property type="match status" value="4"/>
</dbReference>
<dbReference type="Pfam" id="PF14559">
    <property type="entry name" value="TPR_19"/>
    <property type="match status" value="1"/>
</dbReference>
<feature type="signal peptide" evidence="2">
    <location>
        <begin position="1"/>
        <end position="17"/>
    </location>
</feature>
<accession>A0A5Q2QCZ6</accession>
<dbReference type="AlphaFoldDB" id="A0A5Q2QCZ6"/>
<keyword evidence="2" id="KW-0732">Signal</keyword>
<feature type="repeat" description="TPR" evidence="1">
    <location>
        <begin position="203"/>
        <end position="236"/>
    </location>
</feature>
<evidence type="ECO:0000256" key="2">
    <source>
        <dbReference type="SAM" id="SignalP"/>
    </source>
</evidence>
<dbReference type="PROSITE" id="PS50005">
    <property type="entry name" value="TPR"/>
    <property type="match status" value="1"/>
</dbReference>
<dbReference type="InterPro" id="IPR019734">
    <property type="entry name" value="TPR_rpt"/>
</dbReference>
<proteinExistence type="predicted"/>
<organism evidence="3 4">
    <name type="scientific">Litorivicinus lipolyticus</name>
    <dbReference type="NCBI Taxonomy" id="418701"/>
    <lineage>
        <taxon>Bacteria</taxon>
        <taxon>Pseudomonadati</taxon>
        <taxon>Pseudomonadota</taxon>
        <taxon>Gammaproteobacteria</taxon>
        <taxon>Oceanospirillales</taxon>
        <taxon>Litorivicinaceae</taxon>
        <taxon>Litorivicinus</taxon>
    </lineage>
</organism>
<dbReference type="InterPro" id="IPR011990">
    <property type="entry name" value="TPR-like_helical_dom_sf"/>
</dbReference>
<dbReference type="Pfam" id="PF13432">
    <property type="entry name" value="TPR_16"/>
    <property type="match status" value="2"/>
</dbReference>
<keyword evidence="4" id="KW-1185">Reference proteome</keyword>
<dbReference type="SUPFAM" id="SSF48452">
    <property type="entry name" value="TPR-like"/>
    <property type="match status" value="3"/>
</dbReference>
<dbReference type="PANTHER" id="PTHR12558">
    <property type="entry name" value="CELL DIVISION CYCLE 16,23,27"/>
    <property type="match status" value="1"/>
</dbReference>
<evidence type="ECO:0000313" key="4">
    <source>
        <dbReference type="Proteomes" id="UP000388235"/>
    </source>
</evidence>
<feature type="chain" id="PRO_5024309945" evidence="2">
    <location>
        <begin position="18"/>
        <end position="555"/>
    </location>
</feature>
<name>A0A5Q2QCZ6_9GAMM</name>
<reference evidence="3 4" key="1">
    <citation type="submission" date="2019-11" db="EMBL/GenBank/DDBJ databases">
        <authorList>
            <person name="Khan S.A."/>
            <person name="Jeon C.O."/>
            <person name="Chun B.H."/>
        </authorList>
    </citation>
    <scope>NUCLEOTIDE SEQUENCE [LARGE SCALE GENOMIC DNA]</scope>
    <source>
        <strain evidence="3 4">IMCC 1097</strain>
    </source>
</reference>
<sequence>MKWIPLFVLLSSGCASLTGDIAAPPHPQAAPVTPMAPGTLGDLLSAEIALNQGQPAVAFDFLHRQAQATGDRALIRRAARVGTQAGPANALRSAIAFADAEPESFEAQALVARAYLTDGNAARAAGALHAAALLRADQPLGFVRDLINDKPALAQQLTDALGDDDGNGLAIEIVRAHAIEQATGPRAALTVIKALATRHPKDLGALSELARLSQQTGDIEAAISALRQARRYHPDNLGLTQTLAQLLVGETDYASAIGLFDDLIALADDPAPYRLSQAMLAMELEQLDLAEQRAQEIIDQVDYRDDALLLLGTVAIRQGRLGDARGHLSQVRGDSFLSARFRFAEAAIAQTPQAIAAWFDEARAVRPDLAAALTLSRAQIIADSGDKAAALQVLDGAIERSPDDTELLYGRAMMRDGDDLAGIEADLNKTLALDPDDASALNALGYTYADANLKLEQALSLIGRALAIRPDDPAILDSMGWVEYRLGNLATAAQWLERALALLKDAEIGAHLGEVQFAMGLQDQARATWRDAQTHDADNPVLIETLDRLIGSQSP</sequence>
<evidence type="ECO:0000256" key="1">
    <source>
        <dbReference type="PROSITE-ProRule" id="PRU00339"/>
    </source>
</evidence>
<gene>
    <name evidence="3" type="ORF">GH975_10660</name>
</gene>
<dbReference type="Proteomes" id="UP000388235">
    <property type="component" value="Chromosome"/>
</dbReference>
<dbReference type="Gene3D" id="1.25.40.10">
    <property type="entry name" value="Tetratricopeptide repeat domain"/>
    <property type="match status" value="3"/>
</dbReference>
<keyword evidence="1" id="KW-0802">TPR repeat</keyword>
<dbReference type="EMBL" id="CP045871">
    <property type="protein sequence ID" value="QGG81004.1"/>
    <property type="molecule type" value="Genomic_DNA"/>
</dbReference>
<dbReference type="OrthoDB" id="9766710at2"/>